<evidence type="ECO:0000313" key="2">
    <source>
        <dbReference type="EMBL" id="CAE8625391.1"/>
    </source>
</evidence>
<gene>
    <name evidence="2" type="ORF">PGLA2088_LOCUS435</name>
</gene>
<dbReference type="EMBL" id="CAJNNW010000273">
    <property type="protein sequence ID" value="CAE8625391.1"/>
    <property type="molecule type" value="Genomic_DNA"/>
</dbReference>
<name>A0A813GJW1_POLGL</name>
<proteinExistence type="predicted"/>
<accession>A0A813GJW1</accession>
<evidence type="ECO:0000256" key="1">
    <source>
        <dbReference type="SAM" id="MobiDB-lite"/>
    </source>
</evidence>
<sequence length="200" mass="21694">LASAPGSFAKLSRLPEEQSEDISIENVSDVSRSREYNLIDSLTERLPVVSFSALPTKDQLPTNDQPKAPAAMLGAEDPPPDLASEAGHQDSKMNMTMQPHASRFHSLASTSASFDDVTLEVKDRVRLQVFGDFEAGVTDQALTTKAVKVKSTADIELHEGPDFDSPACDLPSCMPMPACFHAVSNWSNWWWCASTPISSA</sequence>
<dbReference type="AlphaFoldDB" id="A0A813GJW1"/>
<feature type="region of interest" description="Disordered" evidence="1">
    <location>
        <begin position="56"/>
        <end position="87"/>
    </location>
</feature>
<organism evidence="2 3">
    <name type="scientific">Polarella glacialis</name>
    <name type="common">Dinoflagellate</name>
    <dbReference type="NCBI Taxonomy" id="89957"/>
    <lineage>
        <taxon>Eukaryota</taxon>
        <taxon>Sar</taxon>
        <taxon>Alveolata</taxon>
        <taxon>Dinophyceae</taxon>
        <taxon>Suessiales</taxon>
        <taxon>Suessiaceae</taxon>
        <taxon>Polarella</taxon>
    </lineage>
</organism>
<evidence type="ECO:0000313" key="3">
    <source>
        <dbReference type="Proteomes" id="UP000626109"/>
    </source>
</evidence>
<reference evidence="2" key="1">
    <citation type="submission" date="2021-02" db="EMBL/GenBank/DDBJ databases">
        <authorList>
            <person name="Dougan E. K."/>
            <person name="Rhodes N."/>
            <person name="Thang M."/>
            <person name="Chan C."/>
        </authorList>
    </citation>
    <scope>NUCLEOTIDE SEQUENCE</scope>
</reference>
<dbReference type="Proteomes" id="UP000626109">
    <property type="component" value="Unassembled WGS sequence"/>
</dbReference>
<feature type="non-terminal residue" evidence="2">
    <location>
        <position position="1"/>
    </location>
</feature>
<feature type="region of interest" description="Disordered" evidence="1">
    <location>
        <begin position="1"/>
        <end position="22"/>
    </location>
</feature>
<comment type="caution">
    <text evidence="2">The sequence shown here is derived from an EMBL/GenBank/DDBJ whole genome shotgun (WGS) entry which is preliminary data.</text>
</comment>
<protein>
    <submittedName>
        <fullName evidence="2">Uncharacterized protein</fullName>
    </submittedName>
</protein>